<dbReference type="OrthoDB" id="67388at2759"/>
<evidence type="ECO:0000256" key="8">
    <source>
        <dbReference type="ARBA" id="ARBA00023136"/>
    </source>
</evidence>
<comment type="subunit">
    <text evidence="9">F-type ATPases have 2 components, CF(1) - the catalytic core - and CF(0) - the membrane proton channel. CF(1) and CF(0) have multiple subunits.</text>
</comment>
<evidence type="ECO:0000256" key="7">
    <source>
        <dbReference type="ARBA" id="ARBA00023128"/>
    </source>
</evidence>
<reference evidence="11 12" key="1">
    <citation type="submission" date="2014-07" db="EMBL/GenBank/DDBJ databases">
        <title>Genomic and transcriptomic analysis on Apis cerana provide comprehensive insights into honey bee biology.</title>
        <authorList>
            <person name="Diao Q."/>
            <person name="Sun L."/>
            <person name="Zheng H."/>
            <person name="Zheng H."/>
            <person name="Xu S."/>
            <person name="Wang S."/>
            <person name="Zeng Z."/>
            <person name="Hu F."/>
            <person name="Su S."/>
            <person name="Wu J."/>
        </authorList>
    </citation>
    <scope>NUCLEOTIDE SEQUENCE [LARGE SCALE GENOMIC DNA]</scope>
    <source>
        <tissue evidence="11">Pupae without intestine</tissue>
    </source>
</reference>
<dbReference type="GO" id="GO:0046933">
    <property type="term" value="F:proton-transporting ATP synthase activity, rotational mechanism"/>
    <property type="evidence" value="ECO:0007669"/>
    <property type="project" value="TreeGrafter"/>
</dbReference>
<evidence type="ECO:0000256" key="1">
    <source>
        <dbReference type="ARBA" id="ARBA00007479"/>
    </source>
</evidence>
<keyword evidence="2 9" id="KW-0813">Transport</keyword>
<dbReference type="GO" id="GO:0045259">
    <property type="term" value="C:proton-transporting ATP synthase complex"/>
    <property type="evidence" value="ECO:0007669"/>
    <property type="project" value="UniProtKB-KW"/>
</dbReference>
<evidence type="ECO:0000256" key="9">
    <source>
        <dbReference type="RuleBase" id="RU368017"/>
    </source>
</evidence>
<dbReference type="EMBL" id="KZ288309">
    <property type="protein sequence ID" value="PBC28672.1"/>
    <property type="molecule type" value="Genomic_DNA"/>
</dbReference>
<dbReference type="STRING" id="94128.A0A2A3EBK2"/>
<feature type="coiled-coil region" evidence="10">
    <location>
        <begin position="117"/>
        <end position="152"/>
    </location>
</feature>
<dbReference type="InterPro" id="IPR013837">
    <property type="entry name" value="ATP_synth_F0_suB"/>
</dbReference>
<keyword evidence="10" id="KW-0175">Coiled coil</keyword>
<dbReference type="GO" id="GO:0005743">
    <property type="term" value="C:mitochondrial inner membrane"/>
    <property type="evidence" value="ECO:0007669"/>
    <property type="project" value="UniProtKB-SubCell"/>
</dbReference>
<keyword evidence="12" id="KW-1185">Reference proteome</keyword>
<gene>
    <name evidence="11" type="ORF">APICC_00408</name>
</gene>
<keyword evidence="8 9" id="KW-0472">Membrane</keyword>
<evidence type="ECO:0000256" key="4">
    <source>
        <dbReference type="ARBA" id="ARBA00022781"/>
    </source>
</evidence>
<evidence type="ECO:0000256" key="10">
    <source>
        <dbReference type="SAM" id="Coils"/>
    </source>
</evidence>
<dbReference type="PANTHER" id="PTHR12733">
    <property type="entry name" value="MITOCHONDRIAL ATP SYNTHASE B CHAIN"/>
    <property type="match status" value="1"/>
</dbReference>
<protein>
    <recommendedName>
        <fullName evidence="9">ATP synthase subunit b</fullName>
    </recommendedName>
</protein>
<dbReference type="InterPro" id="IPR008688">
    <property type="entry name" value="ATP_synth_Bsub_B/MI25"/>
</dbReference>
<dbReference type="AlphaFoldDB" id="A0A2A3EBK2"/>
<dbReference type="SUPFAM" id="SSF161060">
    <property type="entry name" value="ATP synthase B chain-like"/>
    <property type="match status" value="1"/>
</dbReference>
<keyword evidence="4 9" id="KW-0375">Hydrogen ion transport</keyword>
<keyword evidence="5 9" id="KW-0999">Mitochondrion inner membrane</keyword>
<comment type="function">
    <text evidence="9">Subunit b, of the mitochondrial membrane ATP synthase complex (F(1)F(0) ATP synthase or Complex V) that produces ATP from ADP in the presence of a proton gradient across the membrane which is generated by electron transport complexes of the respiratory chain. ATP synthase complex consist of a soluble F(1) head domain - the catalytic core - and a membrane F(1) domain - the membrane proton channel. These two domains are linked by a central stalk rotating inside the F(1) region and a stationary peripheral stalk. During catalysis, ATP synthesis in the catalytic domain of F(1) is coupled via a rotary mechanism of the central stalk subunits to proton translocation. In vivo, can only synthesize ATP although its ATP hydrolase activity can be activated artificially in vitro. Part of the complex F(0) domain. Part of the complex F(0) domain and the peripheric stalk, which acts as a stator to hold the catalytic alpha(3)beta(3) subcomplex and subunit a/ATP6 static relative to the rotary elements.</text>
</comment>
<evidence type="ECO:0000256" key="3">
    <source>
        <dbReference type="ARBA" id="ARBA00022547"/>
    </source>
</evidence>
<dbReference type="Pfam" id="PF05405">
    <property type="entry name" value="Mt_ATP-synt_B"/>
    <property type="match status" value="1"/>
</dbReference>
<evidence type="ECO:0000256" key="5">
    <source>
        <dbReference type="ARBA" id="ARBA00022792"/>
    </source>
</evidence>
<keyword evidence="7 9" id="KW-0496">Mitochondrion</keyword>
<evidence type="ECO:0000313" key="12">
    <source>
        <dbReference type="Proteomes" id="UP000242457"/>
    </source>
</evidence>
<sequence>MLSRLTFRNIPSQVKTLACGIQTTAVASSNGPRVKRPIDAPPVRLGFIPEEWFKFFYPKTGVTGPYVFLTTFSTYLLSKEWYVMEHEFYNGLSLLSIIIYVQYKFGAKIGAFLDKGVDKEEEELNNQKNENIEEIQKQIDELEKEKWRIDGQLMLYDVKKQNIWMQLEASYRENLATIHSQVKKILDYHAQIDNINRRISQKHMMQWIINSVLASITPEQEKANLLQCIKDLESLSKA</sequence>
<keyword evidence="6 9" id="KW-0406">Ion transport</keyword>
<organism evidence="11 12">
    <name type="scientific">Apis cerana cerana</name>
    <name type="common">Oriental honeybee</name>
    <dbReference type="NCBI Taxonomy" id="94128"/>
    <lineage>
        <taxon>Eukaryota</taxon>
        <taxon>Metazoa</taxon>
        <taxon>Ecdysozoa</taxon>
        <taxon>Arthropoda</taxon>
        <taxon>Hexapoda</taxon>
        <taxon>Insecta</taxon>
        <taxon>Pterygota</taxon>
        <taxon>Neoptera</taxon>
        <taxon>Endopterygota</taxon>
        <taxon>Hymenoptera</taxon>
        <taxon>Apocrita</taxon>
        <taxon>Aculeata</taxon>
        <taxon>Apoidea</taxon>
        <taxon>Anthophila</taxon>
        <taxon>Apidae</taxon>
        <taxon>Apis</taxon>
    </lineage>
</organism>
<dbReference type="PANTHER" id="PTHR12733:SF3">
    <property type="entry name" value="ATP SYNTHASE F(0) COMPLEX SUBUNIT B1, MITOCHONDRIAL"/>
    <property type="match status" value="1"/>
</dbReference>
<dbReference type="Proteomes" id="UP000242457">
    <property type="component" value="Unassembled WGS sequence"/>
</dbReference>
<accession>A0A2A3EBK2</accession>
<evidence type="ECO:0000313" key="11">
    <source>
        <dbReference type="EMBL" id="PBC28672.1"/>
    </source>
</evidence>
<name>A0A2A3EBK2_APICC</name>
<keyword evidence="3 9" id="KW-0138">CF(0)</keyword>
<proteinExistence type="inferred from homology"/>
<dbReference type="Gene3D" id="1.20.5.2210">
    <property type="match status" value="1"/>
</dbReference>
<comment type="similarity">
    <text evidence="1 9">Belongs to the eukaryotic ATPase B chain family.</text>
</comment>
<evidence type="ECO:0000256" key="6">
    <source>
        <dbReference type="ARBA" id="ARBA00023065"/>
    </source>
</evidence>
<evidence type="ECO:0000256" key="2">
    <source>
        <dbReference type="ARBA" id="ARBA00022448"/>
    </source>
</evidence>
<comment type="subcellular location">
    <subcellularLocation>
        <location evidence="9">Mitochondrion</location>
    </subcellularLocation>
    <subcellularLocation>
        <location evidence="9">Mitochondrion inner membrane</location>
    </subcellularLocation>
</comment>